<protein>
    <submittedName>
        <fullName evidence="1">Uncharacterized protein</fullName>
    </submittedName>
</protein>
<proteinExistence type="predicted"/>
<evidence type="ECO:0000313" key="1">
    <source>
        <dbReference type="EMBL" id="DBA54410.1"/>
    </source>
</evidence>
<name>A0AAT9JAE3_9FLAV</name>
<dbReference type="EMBL" id="BK061344">
    <property type="protein sequence ID" value="DBA54410.1"/>
    <property type="molecule type" value="Genomic_RNA"/>
</dbReference>
<reference evidence="1" key="1">
    <citation type="submission" date="2021-11" db="EMBL/GenBank/DDBJ databases">
        <authorList>
            <person name="Zhang S."/>
            <person name="Cao M."/>
        </authorList>
    </citation>
    <scope>NUCLEOTIDE SEQUENCE</scope>
    <source>
        <strain evidence="1">PE1</strain>
    </source>
</reference>
<sequence length="112" mass="12677">MAPSLNQSEKSLRLVMITSLSVTTTQLNVCSLQRPAPFSTPSPQLAKLLTFAFLKRQLTFWIIKYLKTPKLKLLKMRKSLNSLRLHALSINLLMKLHALSLSLMAKRITAKT</sequence>
<reference evidence="1" key="2">
    <citation type="journal article" date="2024" name="Virus Evol.">
        <title>Conserved untranslated regions of multipartite viruses: Natural markers of novel viral genomic components and tags of viral evolution.</title>
        <authorList>
            <person name="Zhang S."/>
            <person name="Yang C."/>
            <person name="Qiu Y."/>
            <person name="Liao R."/>
            <person name="Xuan Z."/>
            <person name="Ren F."/>
            <person name="Dong Y."/>
            <person name="Xie X."/>
            <person name="Han Y."/>
            <person name="Wu D."/>
            <person name="Ramos-Gonzalez P.L."/>
            <person name="Freitas-Astua J."/>
            <person name="Yang H."/>
            <person name="Zhou C."/>
            <person name="Cao M."/>
        </authorList>
    </citation>
    <scope>NUCLEOTIDE SEQUENCE</scope>
    <source>
        <strain evidence="1">PE1</strain>
    </source>
</reference>
<accession>A0AAT9JAE3</accession>
<organism evidence="1">
    <name type="scientific">Phalaenopsis equestris Jingman-related virus</name>
    <dbReference type="NCBI Taxonomy" id="2937974"/>
    <lineage>
        <taxon>Viruses</taxon>
        <taxon>Riboviria</taxon>
        <taxon>Orthornavirae</taxon>
        <taxon>Kitrinoviricota</taxon>
        <taxon>Flasuviricetes</taxon>
        <taxon>Amarillovirales</taxon>
        <taxon>Flaviviridae</taxon>
    </lineage>
</organism>